<organism evidence="2 3">
    <name type="scientific">Platanthera guangdongensis</name>
    <dbReference type="NCBI Taxonomy" id="2320717"/>
    <lineage>
        <taxon>Eukaryota</taxon>
        <taxon>Viridiplantae</taxon>
        <taxon>Streptophyta</taxon>
        <taxon>Embryophyta</taxon>
        <taxon>Tracheophyta</taxon>
        <taxon>Spermatophyta</taxon>
        <taxon>Magnoliopsida</taxon>
        <taxon>Liliopsida</taxon>
        <taxon>Asparagales</taxon>
        <taxon>Orchidaceae</taxon>
        <taxon>Orchidoideae</taxon>
        <taxon>Orchideae</taxon>
        <taxon>Orchidinae</taxon>
        <taxon>Platanthera</taxon>
    </lineage>
</organism>
<accession>A0ABR2M196</accession>
<dbReference type="EMBL" id="JBBWWR010000013">
    <property type="protein sequence ID" value="KAK8956258.1"/>
    <property type="molecule type" value="Genomic_DNA"/>
</dbReference>
<sequence>MASRAEERVTEKRKKGGVSVIGEISGKMNVESSPQPHGLCKATERVLIHFWRDQKFVGTCGYLEEGLPRGRCTRALGRQRNKRDFHSHDRFRVIFGANATGRRLTKQKFISVCSVCTLSKEETTPPPPHHSVLTPTALSPPPVRKLHLDPLSPPTTAKPNETLVLSYLSSNFLHSYKGLELEVTSNKRFALFSFPGQTLFWFSFQIQGIITLYFIFPIFLCKILKYLEYSVISFVSRTIPHHGYVPLHILK</sequence>
<keyword evidence="1" id="KW-1133">Transmembrane helix</keyword>
<evidence type="ECO:0000313" key="2">
    <source>
        <dbReference type="EMBL" id="KAK8956258.1"/>
    </source>
</evidence>
<protein>
    <submittedName>
        <fullName evidence="2">Uncharacterized protein</fullName>
    </submittedName>
</protein>
<dbReference type="Proteomes" id="UP001412067">
    <property type="component" value="Unassembled WGS sequence"/>
</dbReference>
<proteinExistence type="predicted"/>
<evidence type="ECO:0000313" key="3">
    <source>
        <dbReference type="Proteomes" id="UP001412067"/>
    </source>
</evidence>
<feature type="transmembrane region" description="Helical" evidence="1">
    <location>
        <begin position="199"/>
        <end position="220"/>
    </location>
</feature>
<keyword evidence="1" id="KW-0472">Membrane</keyword>
<name>A0ABR2M196_9ASPA</name>
<comment type="caution">
    <text evidence="2">The sequence shown here is derived from an EMBL/GenBank/DDBJ whole genome shotgun (WGS) entry which is preliminary data.</text>
</comment>
<evidence type="ECO:0000256" key="1">
    <source>
        <dbReference type="SAM" id="Phobius"/>
    </source>
</evidence>
<keyword evidence="3" id="KW-1185">Reference proteome</keyword>
<gene>
    <name evidence="2" type="ORF">KSP40_PGU004819</name>
</gene>
<reference evidence="2 3" key="1">
    <citation type="journal article" date="2022" name="Nat. Plants">
        <title>Genomes of leafy and leafless Platanthera orchids illuminate the evolution of mycoheterotrophy.</title>
        <authorList>
            <person name="Li M.H."/>
            <person name="Liu K.W."/>
            <person name="Li Z."/>
            <person name="Lu H.C."/>
            <person name="Ye Q.L."/>
            <person name="Zhang D."/>
            <person name="Wang J.Y."/>
            <person name="Li Y.F."/>
            <person name="Zhong Z.M."/>
            <person name="Liu X."/>
            <person name="Yu X."/>
            <person name="Liu D.K."/>
            <person name="Tu X.D."/>
            <person name="Liu B."/>
            <person name="Hao Y."/>
            <person name="Liao X.Y."/>
            <person name="Jiang Y.T."/>
            <person name="Sun W.H."/>
            <person name="Chen J."/>
            <person name="Chen Y.Q."/>
            <person name="Ai Y."/>
            <person name="Zhai J.W."/>
            <person name="Wu S.S."/>
            <person name="Zhou Z."/>
            <person name="Hsiao Y.Y."/>
            <person name="Wu W.L."/>
            <person name="Chen Y.Y."/>
            <person name="Lin Y.F."/>
            <person name="Hsu J.L."/>
            <person name="Li C.Y."/>
            <person name="Wang Z.W."/>
            <person name="Zhao X."/>
            <person name="Zhong W.Y."/>
            <person name="Ma X.K."/>
            <person name="Ma L."/>
            <person name="Huang J."/>
            <person name="Chen G.Z."/>
            <person name="Huang M.Z."/>
            <person name="Huang L."/>
            <person name="Peng D.H."/>
            <person name="Luo Y.B."/>
            <person name="Zou S.Q."/>
            <person name="Chen S.P."/>
            <person name="Lan S."/>
            <person name="Tsai W.C."/>
            <person name="Van de Peer Y."/>
            <person name="Liu Z.J."/>
        </authorList>
    </citation>
    <scope>NUCLEOTIDE SEQUENCE [LARGE SCALE GENOMIC DNA]</scope>
    <source>
        <strain evidence="2">Lor288</strain>
    </source>
</reference>
<keyword evidence="1" id="KW-0812">Transmembrane</keyword>